<dbReference type="EMBL" id="JAGGKO010000003">
    <property type="protein sequence ID" value="MBP1954984.1"/>
    <property type="molecule type" value="Genomic_DNA"/>
</dbReference>
<dbReference type="InterPro" id="IPR013783">
    <property type="entry name" value="Ig-like_fold"/>
</dbReference>
<dbReference type="GO" id="GO:0003810">
    <property type="term" value="F:protein-glutamine gamma-glutamyltransferase activity"/>
    <property type="evidence" value="ECO:0007669"/>
    <property type="project" value="InterPro"/>
</dbReference>
<dbReference type="InterPro" id="IPR036238">
    <property type="entry name" value="Transglutaminase_C_sf"/>
</dbReference>
<sequence>MPLITRSQFGGLMAAVLALTVACSMFAGVGAASGVTYVTVSDVAVSDDNPTTGDLVTITPTIRHSSAGDAGFQINEVTLTNSNGERIAEANDLGTIGGSETLDVPLRVSFDSAGDKHLTLHVRGVTVNNSGDYQLASEVTYPVYIDVDGPAADEPEPRVHIDAAPMVAGDDSTVDVTVSNGGEDSLSDVTLQLSGDGIATKTQMQPTISAESMQTFTFSVTPSETGSADLTASLSSSDVSTSTTSSVPVSAVDDDVRIDATVVENDNTTLLQYHVANAGNAPIEDVLVTADSPDVSLPSASVERVAASSSETVAVPIGNVPSEATIDVSYTVAGESSSATTTVSGESLQTNTLSASGSTGQEAFLGGGMGGVSLGAIALLFGGVVVGGVAGTRLRK</sequence>
<name>A0A830G1D0_9EURY</name>
<evidence type="ECO:0000313" key="6">
    <source>
        <dbReference type="Proteomes" id="UP000614609"/>
    </source>
</evidence>
<organism evidence="4 6">
    <name type="scientific">Halarchaeum rubridurum</name>
    <dbReference type="NCBI Taxonomy" id="489911"/>
    <lineage>
        <taxon>Archaea</taxon>
        <taxon>Methanobacteriati</taxon>
        <taxon>Methanobacteriota</taxon>
        <taxon>Stenosarchaea group</taxon>
        <taxon>Halobacteria</taxon>
        <taxon>Halobacteriales</taxon>
        <taxon>Halobacteriaceae</taxon>
    </lineage>
</organism>
<feature type="domain" description="CARDB" evidence="3">
    <location>
        <begin position="161"/>
        <end position="234"/>
    </location>
</feature>
<evidence type="ECO:0000256" key="2">
    <source>
        <dbReference type="SAM" id="Phobius"/>
    </source>
</evidence>
<dbReference type="EMBL" id="BMOO01000004">
    <property type="protein sequence ID" value="GGM69936.1"/>
    <property type="molecule type" value="Genomic_DNA"/>
</dbReference>
<dbReference type="AlphaFoldDB" id="A0A830G1D0"/>
<dbReference type="Proteomes" id="UP000614609">
    <property type="component" value="Unassembled WGS sequence"/>
</dbReference>
<reference evidence="4" key="1">
    <citation type="journal article" date="2014" name="Int. J. Syst. Evol. Microbiol.">
        <title>Complete genome sequence of Corynebacterium casei LMG S-19264T (=DSM 44701T), isolated from a smear-ripened cheese.</title>
        <authorList>
            <consortium name="US DOE Joint Genome Institute (JGI-PGF)"/>
            <person name="Walter F."/>
            <person name="Albersmeier A."/>
            <person name="Kalinowski J."/>
            <person name="Ruckert C."/>
        </authorList>
    </citation>
    <scope>NUCLEOTIDE SEQUENCE</scope>
    <source>
        <strain evidence="4">JCM 16108</strain>
    </source>
</reference>
<dbReference type="InterPro" id="IPR011635">
    <property type="entry name" value="CARDB"/>
</dbReference>
<dbReference type="PROSITE" id="PS51257">
    <property type="entry name" value="PROKAR_LIPOPROTEIN"/>
    <property type="match status" value="1"/>
</dbReference>
<keyword evidence="2" id="KW-0812">Transmembrane</keyword>
<dbReference type="Pfam" id="PF07705">
    <property type="entry name" value="CARDB"/>
    <property type="match status" value="1"/>
</dbReference>
<reference evidence="4" key="2">
    <citation type="submission" date="2020-09" db="EMBL/GenBank/DDBJ databases">
        <authorList>
            <person name="Sun Q."/>
            <person name="Ohkuma M."/>
        </authorList>
    </citation>
    <scope>NUCLEOTIDE SEQUENCE</scope>
    <source>
        <strain evidence="4">JCM 16108</strain>
    </source>
</reference>
<feature type="region of interest" description="Disordered" evidence="1">
    <location>
        <begin position="227"/>
        <end position="247"/>
    </location>
</feature>
<dbReference type="SUPFAM" id="SSF49309">
    <property type="entry name" value="Transglutaminase, two C-terminal domains"/>
    <property type="match status" value="1"/>
</dbReference>
<keyword evidence="2" id="KW-0472">Membrane</keyword>
<dbReference type="OrthoDB" id="65070at2157"/>
<accession>A0A830G1D0</accession>
<gene>
    <name evidence="4" type="ORF">GCM10009017_20080</name>
    <name evidence="5" type="ORF">J2752_001896</name>
</gene>
<comment type="caution">
    <text evidence="4">The sequence shown here is derived from an EMBL/GenBank/DDBJ whole genome shotgun (WGS) entry which is preliminary data.</text>
</comment>
<evidence type="ECO:0000256" key="1">
    <source>
        <dbReference type="SAM" id="MobiDB-lite"/>
    </source>
</evidence>
<feature type="transmembrane region" description="Helical" evidence="2">
    <location>
        <begin position="363"/>
        <end position="390"/>
    </location>
</feature>
<proteinExistence type="predicted"/>
<dbReference type="Proteomes" id="UP000765891">
    <property type="component" value="Unassembled WGS sequence"/>
</dbReference>
<protein>
    <submittedName>
        <fullName evidence="5">Putative membrane protein</fullName>
    </submittedName>
</protein>
<dbReference type="Gene3D" id="2.60.40.10">
    <property type="entry name" value="Immunoglobulins"/>
    <property type="match status" value="1"/>
</dbReference>
<keyword evidence="2" id="KW-1133">Transmembrane helix</keyword>
<evidence type="ECO:0000313" key="5">
    <source>
        <dbReference type="EMBL" id="MBP1954984.1"/>
    </source>
</evidence>
<keyword evidence="6" id="KW-1185">Reference proteome</keyword>
<dbReference type="RefSeq" id="WP_188872465.1">
    <property type="nucleotide sequence ID" value="NZ_BMOO01000004.1"/>
</dbReference>
<reference evidence="5" key="3">
    <citation type="submission" date="2021-03" db="EMBL/GenBank/DDBJ databases">
        <title>Genomic Encyclopedia of Type Strains, Phase IV (KMG-IV): sequencing the most valuable type-strain genomes for metagenomic binning, comparative biology and taxonomic classification.</title>
        <authorList>
            <person name="Goeker M."/>
        </authorList>
    </citation>
    <scope>NUCLEOTIDE SEQUENCE</scope>
    <source>
        <strain evidence="5">DSM 22443</strain>
    </source>
</reference>
<evidence type="ECO:0000259" key="3">
    <source>
        <dbReference type="Pfam" id="PF07705"/>
    </source>
</evidence>
<evidence type="ECO:0000313" key="4">
    <source>
        <dbReference type="EMBL" id="GGM69936.1"/>
    </source>
</evidence>